<organism evidence="5 6">
    <name type="scientific">Roridomyces roridus</name>
    <dbReference type="NCBI Taxonomy" id="1738132"/>
    <lineage>
        <taxon>Eukaryota</taxon>
        <taxon>Fungi</taxon>
        <taxon>Dikarya</taxon>
        <taxon>Basidiomycota</taxon>
        <taxon>Agaricomycotina</taxon>
        <taxon>Agaricomycetes</taxon>
        <taxon>Agaricomycetidae</taxon>
        <taxon>Agaricales</taxon>
        <taxon>Marasmiineae</taxon>
        <taxon>Mycenaceae</taxon>
        <taxon>Roridomyces</taxon>
    </lineage>
</organism>
<dbReference type="Gene3D" id="1.10.1200.10">
    <property type="entry name" value="ACP-like"/>
    <property type="match status" value="1"/>
</dbReference>
<evidence type="ECO:0000313" key="6">
    <source>
        <dbReference type="Proteomes" id="UP001221142"/>
    </source>
</evidence>
<dbReference type="InterPro" id="IPR036291">
    <property type="entry name" value="NAD(P)-bd_dom_sf"/>
</dbReference>
<dbReference type="Proteomes" id="UP001221142">
    <property type="component" value="Unassembled WGS sequence"/>
</dbReference>
<reference evidence="5" key="1">
    <citation type="submission" date="2023-03" db="EMBL/GenBank/DDBJ databases">
        <title>Massive genome expansion in bonnet fungi (Mycena s.s.) driven by repeated elements and novel gene families across ecological guilds.</title>
        <authorList>
            <consortium name="Lawrence Berkeley National Laboratory"/>
            <person name="Harder C.B."/>
            <person name="Miyauchi S."/>
            <person name="Viragh M."/>
            <person name="Kuo A."/>
            <person name="Thoen E."/>
            <person name="Andreopoulos B."/>
            <person name="Lu D."/>
            <person name="Skrede I."/>
            <person name="Drula E."/>
            <person name="Henrissat B."/>
            <person name="Morin E."/>
            <person name="Kohler A."/>
            <person name="Barry K."/>
            <person name="LaButti K."/>
            <person name="Morin E."/>
            <person name="Salamov A."/>
            <person name="Lipzen A."/>
            <person name="Mereny Z."/>
            <person name="Hegedus B."/>
            <person name="Baldrian P."/>
            <person name="Stursova M."/>
            <person name="Weitz H."/>
            <person name="Taylor A."/>
            <person name="Grigoriev I.V."/>
            <person name="Nagy L.G."/>
            <person name="Martin F."/>
            <person name="Kauserud H."/>
        </authorList>
    </citation>
    <scope>NUCLEOTIDE SEQUENCE</scope>
    <source>
        <strain evidence="5">9284</strain>
    </source>
</reference>
<gene>
    <name evidence="5" type="ORF">FB45DRAFT_837903</name>
</gene>
<dbReference type="InterPro" id="IPR042099">
    <property type="entry name" value="ANL_N_sf"/>
</dbReference>
<dbReference type="InterPro" id="IPR036736">
    <property type="entry name" value="ACP-like_sf"/>
</dbReference>
<dbReference type="Pfam" id="PF00501">
    <property type="entry name" value="AMP-binding"/>
    <property type="match status" value="1"/>
</dbReference>
<dbReference type="SUPFAM" id="SSF56801">
    <property type="entry name" value="Acetyl-CoA synthetase-like"/>
    <property type="match status" value="1"/>
</dbReference>
<evidence type="ECO:0000313" key="5">
    <source>
        <dbReference type="EMBL" id="KAJ7623601.1"/>
    </source>
</evidence>
<dbReference type="PROSITE" id="PS00455">
    <property type="entry name" value="AMP_BINDING"/>
    <property type="match status" value="1"/>
</dbReference>
<dbReference type="InterPro" id="IPR013120">
    <property type="entry name" value="FAR_NAD-bd"/>
</dbReference>
<keyword evidence="1" id="KW-0596">Phosphopantetheine</keyword>
<accession>A0AAD7BKA4</accession>
<comment type="caution">
    <text evidence="5">The sequence shown here is derived from an EMBL/GenBank/DDBJ whole genome shotgun (WGS) entry which is preliminary data.</text>
</comment>
<dbReference type="EMBL" id="JARKIF010000014">
    <property type="protein sequence ID" value="KAJ7623601.1"/>
    <property type="molecule type" value="Genomic_DNA"/>
</dbReference>
<evidence type="ECO:0000259" key="3">
    <source>
        <dbReference type="Pfam" id="PF00501"/>
    </source>
</evidence>
<dbReference type="Pfam" id="PF23562">
    <property type="entry name" value="AMP-binding_C_3"/>
    <property type="match status" value="1"/>
</dbReference>
<name>A0AAD7BKA4_9AGAR</name>
<dbReference type="Gene3D" id="3.40.50.720">
    <property type="entry name" value="NAD(P)-binding Rossmann-like Domain"/>
    <property type="match status" value="1"/>
</dbReference>
<dbReference type="InterPro" id="IPR051414">
    <property type="entry name" value="Adenylate-forming_Reductase"/>
</dbReference>
<dbReference type="InterPro" id="IPR000873">
    <property type="entry name" value="AMP-dep_synth/lig_dom"/>
</dbReference>
<dbReference type="PANTHER" id="PTHR43439">
    <property type="entry name" value="PHENYLACETATE-COENZYME A LIGASE"/>
    <property type="match status" value="1"/>
</dbReference>
<evidence type="ECO:0000256" key="2">
    <source>
        <dbReference type="ARBA" id="ARBA00022553"/>
    </source>
</evidence>
<evidence type="ECO:0000256" key="1">
    <source>
        <dbReference type="ARBA" id="ARBA00022450"/>
    </source>
</evidence>
<proteinExistence type="predicted"/>
<sequence length="1065" mass="116751">MDPLLIPDVVSQNYEKIPGEAFYVYANPQSDGVVTITQLEFTRATHRAATLLRPDDTPAGQVVAILAQSDTLLYHAVVVGLMTADLIPFPMSPRNSPAGVFSLLRASACHRIIATCVTLASLLEELQGYIAQEDPGYSLVIEQVPSLDAIYPNLGNETAHCQFQLYSRPRTRTSLDDIALYMHSSGSSGLPRAVAQTHRAFWQWSTLPAIAEFRDSIETPAANMGLPSFHQFGVICQLMQPLFGAPIAIYPPTATAPEKFPVVPSPDNILDHARRTGCRSITTVPSLLSAWSHSSESVKYLASLHTVAFSGGPLPPRVGDALVEAGVNLVPVYGGTEFGPISSIVRREEDAKDWAWHQFSDVPKLRWAAQGDGTFECQFLAWPKFRPMVENLDDVSGYATADLSVNHPEKKHLWKLIGRVDDVIMHSSGEKTVPGPMENIVASSPLVAGTVMFGRERAQAGILIEPIPALQIQDLRDAAQVVELRNKIWPIIAEANMVAPAFSRLFKELVLFTSPDKPLPRTGKATVMRKAALELYREEIDDIYSEQHIAAEFETINRPPPTWSEVSSVRGWLLDIARSSLGNTESKTPGETPPTIQSDTDLFQQGFDSLTATIFRLRLVGALKRSATDGTENPLARRLADGIEQNLVYVYPTVDTLAGFLVGLAGAGVTPKLETETVDLIAKYSLPSQQTSVDGDNNSETTAVVLLTGSTGSLGSQILASLLNDERVVKVWALNRPAGRTLRERHVDTFRERGLDVGLLEEDKLRMVEGTLHEGKLGVESGVYEEILASTTHIIHNAWTLDFNMPVSSFESHIAGSHNLAEMALQAPRKPRFVFTSSIASAQLWDPREGPCPEEIIDDSKVALGGYGQSKYAVEQILTKSELDVCCLRIGQVCGALPKGAWATSDWLPILVKTSVALGKLPLADGLVSWVDFNTVTQTILDVTFAESERLPTVMNLIHPRPVSWNFVMTCIRDVLLERGKDLELMEFGLWYQELEGRGASGESLPGIKLLSFFAHLAGWSTGTEFGGPRFAVDKLSAISPTLREVGSIMKEHVEAWMEYWSEFI</sequence>
<dbReference type="Gene3D" id="3.40.50.12780">
    <property type="entry name" value="N-terminal domain of ligase-like"/>
    <property type="match status" value="1"/>
</dbReference>
<dbReference type="SUPFAM" id="SSF51735">
    <property type="entry name" value="NAD(P)-binding Rossmann-fold domains"/>
    <property type="match status" value="1"/>
</dbReference>
<protein>
    <submittedName>
        <fullName evidence="5">Aminoadipate reductase</fullName>
    </submittedName>
</protein>
<keyword evidence="2" id="KW-0597">Phosphoprotein</keyword>
<dbReference type="PANTHER" id="PTHR43439:SF2">
    <property type="entry name" value="ENZYME, PUTATIVE (JCVI)-RELATED"/>
    <property type="match status" value="1"/>
</dbReference>
<keyword evidence="6" id="KW-1185">Reference proteome</keyword>
<dbReference type="AlphaFoldDB" id="A0AAD7BKA4"/>
<dbReference type="InterPro" id="IPR020845">
    <property type="entry name" value="AMP-binding_CS"/>
</dbReference>
<evidence type="ECO:0000259" key="4">
    <source>
        <dbReference type="Pfam" id="PF07993"/>
    </source>
</evidence>
<feature type="domain" description="AMP-dependent synthetase/ligase" evidence="3">
    <location>
        <begin position="18"/>
        <end position="350"/>
    </location>
</feature>
<dbReference type="Pfam" id="PF07993">
    <property type="entry name" value="NAD_binding_4"/>
    <property type="match status" value="1"/>
</dbReference>
<feature type="domain" description="Thioester reductase (TE)" evidence="4">
    <location>
        <begin position="707"/>
        <end position="927"/>
    </location>
</feature>